<protein>
    <submittedName>
        <fullName evidence="1">Uncharacterized protein</fullName>
    </submittedName>
</protein>
<organism evidence="1 2">
    <name type="scientific">Hymenobacter mellowenesis</name>
    <dbReference type="NCBI Taxonomy" id="3063995"/>
    <lineage>
        <taxon>Bacteria</taxon>
        <taxon>Pseudomonadati</taxon>
        <taxon>Bacteroidota</taxon>
        <taxon>Cytophagia</taxon>
        <taxon>Cytophagales</taxon>
        <taxon>Hymenobacteraceae</taxon>
        <taxon>Hymenobacter</taxon>
    </lineage>
</organism>
<dbReference type="RefSeq" id="WP_305012585.1">
    <property type="nucleotide sequence ID" value="NZ_JAUQSX010000008.1"/>
</dbReference>
<dbReference type="EMBL" id="JAUQSX010000008">
    <property type="protein sequence ID" value="MDO7847902.1"/>
    <property type="molecule type" value="Genomic_DNA"/>
</dbReference>
<proteinExistence type="predicted"/>
<accession>A0ABT9ADG9</accession>
<keyword evidence="2" id="KW-1185">Reference proteome</keyword>
<evidence type="ECO:0000313" key="1">
    <source>
        <dbReference type="EMBL" id="MDO7847902.1"/>
    </source>
</evidence>
<comment type="caution">
    <text evidence="1">The sequence shown here is derived from an EMBL/GenBank/DDBJ whole genome shotgun (WGS) entry which is preliminary data.</text>
</comment>
<name>A0ABT9ADG9_9BACT</name>
<evidence type="ECO:0000313" key="2">
    <source>
        <dbReference type="Proteomes" id="UP001167796"/>
    </source>
</evidence>
<sequence length="448" mass="49776">MKSTRVGGLAVPGARRALLFYAEKAHRDSTILRQYWLDEQMKLRYARPLVLRGPYLLQGLLRSRAHVLYQFRRRSSDSLISVVADTLGRTVAVHRTRRLNPAARGPQYTSLDLPNAPGFASTVPAEERRYRLEYRTPDMRLAWETTFGASTEIVASAADSSHLWVMVTANALSRHPSSQAVCLDLRTGKELGRANIGPTASAWVPAVMEVGAGHELLLAGYAFEHAASRARTGDLFYLRLSPEGKPVAERRTALARTAELKAARGGKVHWTLVQPEADGDVRLVGETFQSSPYSACLLRSMFSIGILGYSVLRPRDLISLKLDPAGVVHDVRVVDLRQERGSFVWPTYLQGRILADLAFQYGAFRYRGVNSSSKNMLVLRSPQQVQTLNLVTQQLTSVRQKPVVGDVDVWHVGSDFMLLYQQDAGRRTLEVERVAITAPGNAEASRQK</sequence>
<reference evidence="1" key="1">
    <citation type="submission" date="2023-07" db="EMBL/GenBank/DDBJ databases">
        <authorList>
            <person name="Kim M.K."/>
        </authorList>
    </citation>
    <scope>NUCLEOTIDE SEQUENCE</scope>
    <source>
        <strain evidence="1">M29</strain>
    </source>
</reference>
<gene>
    <name evidence="1" type="ORF">Q5H92_16170</name>
</gene>
<dbReference type="Proteomes" id="UP001167796">
    <property type="component" value="Unassembled WGS sequence"/>
</dbReference>